<evidence type="ECO:0000313" key="2">
    <source>
        <dbReference type="EMBL" id="GBM58040.1"/>
    </source>
</evidence>
<reference evidence="2 3" key="1">
    <citation type="journal article" date="2019" name="Sci. Rep.">
        <title>Orb-weaving spider Araneus ventricosus genome elucidates the spidroin gene catalogue.</title>
        <authorList>
            <person name="Kono N."/>
            <person name="Nakamura H."/>
            <person name="Ohtoshi R."/>
            <person name="Moran D.A.P."/>
            <person name="Shinohara A."/>
            <person name="Yoshida Y."/>
            <person name="Fujiwara M."/>
            <person name="Mori M."/>
            <person name="Tomita M."/>
            <person name="Arakawa K."/>
        </authorList>
    </citation>
    <scope>NUCLEOTIDE SEQUENCE [LARGE SCALE GENOMIC DNA]</scope>
</reference>
<organism evidence="2 3">
    <name type="scientific">Araneus ventricosus</name>
    <name type="common">Orbweaver spider</name>
    <name type="synonym">Epeira ventricosa</name>
    <dbReference type="NCBI Taxonomy" id="182803"/>
    <lineage>
        <taxon>Eukaryota</taxon>
        <taxon>Metazoa</taxon>
        <taxon>Ecdysozoa</taxon>
        <taxon>Arthropoda</taxon>
        <taxon>Chelicerata</taxon>
        <taxon>Arachnida</taxon>
        <taxon>Araneae</taxon>
        <taxon>Araneomorphae</taxon>
        <taxon>Entelegynae</taxon>
        <taxon>Araneoidea</taxon>
        <taxon>Araneidae</taxon>
        <taxon>Araneus</taxon>
    </lineage>
</organism>
<protein>
    <submittedName>
        <fullName evidence="2">Uncharacterized protein</fullName>
    </submittedName>
</protein>
<sequence length="59" mass="6443">MTRAAAKLALPLQPSAPHHQQDVWSLIMIWYTVSLRVSSPEPSGPETEALPLGHRSPSV</sequence>
<dbReference type="AlphaFoldDB" id="A0A4Y2GW85"/>
<feature type="region of interest" description="Disordered" evidence="1">
    <location>
        <begin position="38"/>
        <end position="59"/>
    </location>
</feature>
<comment type="caution">
    <text evidence="2">The sequence shown here is derived from an EMBL/GenBank/DDBJ whole genome shotgun (WGS) entry which is preliminary data.</text>
</comment>
<dbReference type="EMBL" id="BGPR01001619">
    <property type="protein sequence ID" value="GBM58040.1"/>
    <property type="molecule type" value="Genomic_DNA"/>
</dbReference>
<evidence type="ECO:0000256" key="1">
    <source>
        <dbReference type="SAM" id="MobiDB-lite"/>
    </source>
</evidence>
<accession>A0A4Y2GW85</accession>
<feature type="non-terminal residue" evidence="2">
    <location>
        <position position="59"/>
    </location>
</feature>
<name>A0A4Y2GW85_ARAVE</name>
<proteinExistence type="predicted"/>
<evidence type="ECO:0000313" key="3">
    <source>
        <dbReference type="Proteomes" id="UP000499080"/>
    </source>
</evidence>
<dbReference type="Proteomes" id="UP000499080">
    <property type="component" value="Unassembled WGS sequence"/>
</dbReference>
<gene>
    <name evidence="2" type="ORF">AVEN_170645_1</name>
</gene>
<keyword evidence="3" id="KW-1185">Reference proteome</keyword>